<accession>A0A8J2XKH8</accession>
<evidence type="ECO:0000256" key="4">
    <source>
        <dbReference type="ARBA" id="ARBA00009524"/>
    </source>
</evidence>
<comment type="function">
    <text evidence="17">Catalyzes the dehydration of the S-form of NAD(P)HX at the expense of ADP, which is converted to AMP. Together with NAD(P)HX epimerase, which catalyzes the epimerization of the S- and R-forms, the enzyme allows the repair of both epimers of NAD(P)HX, a damaged form of NAD(P)H that is a result of enzymatic or heat-dependent hydration.</text>
</comment>
<comment type="caution">
    <text evidence="22">The sequence shown here is derived from an EMBL/GenBank/DDBJ whole genome shotgun (WGS) entry which is preliminary data.</text>
</comment>
<dbReference type="AlphaFoldDB" id="A0A8J2XKH8"/>
<dbReference type="Pfam" id="PF03853">
    <property type="entry name" value="YjeF_N"/>
    <property type="match status" value="2"/>
</dbReference>
<comment type="similarity">
    <text evidence="3 18">In the N-terminal section; belongs to the NnrE/AIBP family.</text>
</comment>
<comment type="catalytic activity">
    <reaction evidence="1 18">
        <text>(6R)-NADHX = (6S)-NADHX</text>
        <dbReference type="Rhea" id="RHEA:32215"/>
        <dbReference type="ChEBI" id="CHEBI:64074"/>
        <dbReference type="ChEBI" id="CHEBI:64075"/>
        <dbReference type="EC" id="5.1.99.6"/>
    </reaction>
</comment>
<evidence type="ECO:0000256" key="16">
    <source>
        <dbReference type="ARBA" id="ARBA00049209"/>
    </source>
</evidence>
<dbReference type="PANTHER" id="PTHR12592:SF0">
    <property type="entry name" value="ATP-DEPENDENT (S)-NAD(P)H-HYDRATE DEHYDRATASE"/>
    <property type="match status" value="1"/>
</dbReference>
<evidence type="ECO:0000256" key="5">
    <source>
        <dbReference type="ARBA" id="ARBA00022723"/>
    </source>
</evidence>
<dbReference type="Pfam" id="PF01256">
    <property type="entry name" value="Carb_kinase"/>
    <property type="match status" value="1"/>
</dbReference>
<dbReference type="PANTHER" id="PTHR12592">
    <property type="entry name" value="ATP-DEPENDENT (S)-NAD(P)H-HYDRATE DEHYDRATASE FAMILY MEMBER"/>
    <property type="match status" value="1"/>
</dbReference>
<evidence type="ECO:0000259" key="21">
    <source>
        <dbReference type="PROSITE" id="PS51385"/>
    </source>
</evidence>
<feature type="binding site" evidence="17">
    <location>
        <position position="282"/>
    </location>
    <ligand>
        <name>(6S)-NADPHX</name>
        <dbReference type="ChEBI" id="CHEBI:64076"/>
    </ligand>
</feature>
<comment type="cofactor">
    <cofactor evidence="18">
        <name>K(+)</name>
        <dbReference type="ChEBI" id="CHEBI:29103"/>
    </cofactor>
    <text evidence="18">Binds 1 potassium ion per subunit.</text>
</comment>
<comment type="catalytic activity">
    <reaction evidence="2 18">
        <text>(6R)-NADPHX = (6S)-NADPHX</text>
        <dbReference type="Rhea" id="RHEA:32227"/>
        <dbReference type="ChEBI" id="CHEBI:64076"/>
        <dbReference type="ChEBI" id="CHEBI:64077"/>
        <dbReference type="EC" id="5.1.99.6"/>
    </reaction>
</comment>
<evidence type="ECO:0000256" key="15">
    <source>
        <dbReference type="ARBA" id="ARBA00048238"/>
    </source>
</evidence>
<dbReference type="PROSITE" id="PS01050">
    <property type="entry name" value="YJEF_C_2"/>
    <property type="match status" value="1"/>
</dbReference>
<dbReference type="PROSITE" id="PS51385">
    <property type="entry name" value="YJEF_N"/>
    <property type="match status" value="1"/>
</dbReference>
<comment type="similarity">
    <text evidence="17">Belongs to the NnrD/CARKD family.</text>
</comment>
<evidence type="ECO:0000256" key="17">
    <source>
        <dbReference type="HAMAP-Rule" id="MF_01965"/>
    </source>
</evidence>
<reference evidence="22" key="2">
    <citation type="submission" date="2020-09" db="EMBL/GenBank/DDBJ databases">
        <authorList>
            <person name="Sun Q."/>
            <person name="Zhou Y."/>
        </authorList>
    </citation>
    <scope>NUCLEOTIDE SEQUENCE</scope>
    <source>
        <strain evidence="22">CGMCC 1.12785</strain>
    </source>
</reference>
<dbReference type="InterPro" id="IPR004443">
    <property type="entry name" value="YjeF_N_dom"/>
</dbReference>
<evidence type="ECO:0000313" key="22">
    <source>
        <dbReference type="EMBL" id="GGA10053.1"/>
    </source>
</evidence>
<dbReference type="GO" id="GO:0005524">
    <property type="term" value="F:ATP binding"/>
    <property type="evidence" value="ECO:0007669"/>
    <property type="project" value="UniProtKB-UniRule"/>
</dbReference>
<keyword evidence="13" id="KW-0511">Multifunctional enzyme</keyword>
<dbReference type="GO" id="GO:0046496">
    <property type="term" value="P:nicotinamide nucleotide metabolic process"/>
    <property type="evidence" value="ECO:0007669"/>
    <property type="project" value="UniProtKB-UniRule"/>
</dbReference>
<feature type="domain" description="YjeF N-terminal" evidence="21">
    <location>
        <begin position="5"/>
        <end position="241"/>
    </location>
</feature>
<dbReference type="Gene3D" id="3.40.1190.20">
    <property type="match status" value="1"/>
</dbReference>
<evidence type="ECO:0000256" key="1">
    <source>
        <dbReference type="ARBA" id="ARBA00000013"/>
    </source>
</evidence>
<reference evidence="22" key="1">
    <citation type="journal article" date="2014" name="Int. J. Syst. Evol. Microbiol.">
        <title>Complete genome sequence of Corynebacterium casei LMG S-19264T (=DSM 44701T), isolated from a smear-ripened cheese.</title>
        <authorList>
            <consortium name="US DOE Joint Genome Institute (JGI-PGF)"/>
            <person name="Walter F."/>
            <person name="Albersmeier A."/>
            <person name="Kalinowski J."/>
            <person name="Ruckert C."/>
        </authorList>
    </citation>
    <scope>NUCLEOTIDE SEQUENCE</scope>
    <source>
        <strain evidence="22">CGMCC 1.12785</strain>
    </source>
</reference>
<feature type="region of interest" description="Disordered" evidence="19">
    <location>
        <begin position="505"/>
        <end position="537"/>
    </location>
</feature>
<feature type="binding site" evidence="17">
    <location>
        <position position="332"/>
    </location>
    <ligand>
        <name>(6S)-NADPHX</name>
        <dbReference type="ChEBI" id="CHEBI:64076"/>
    </ligand>
</feature>
<evidence type="ECO:0000256" key="12">
    <source>
        <dbReference type="ARBA" id="ARBA00023239"/>
    </source>
</evidence>
<comment type="cofactor">
    <cofactor evidence="17">
        <name>Mg(2+)</name>
        <dbReference type="ChEBI" id="CHEBI:18420"/>
    </cofactor>
</comment>
<comment type="similarity">
    <text evidence="4 18">In the C-terminal section; belongs to the NnrD/CARKD family.</text>
</comment>
<name>A0A8J2XKH8_9MICO</name>
<evidence type="ECO:0000256" key="6">
    <source>
        <dbReference type="ARBA" id="ARBA00022741"/>
    </source>
</evidence>
<feature type="binding site" evidence="17">
    <location>
        <position position="392"/>
    </location>
    <ligand>
        <name>(6S)-NADPHX</name>
        <dbReference type="ChEBI" id="CHEBI:64076"/>
    </ligand>
</feature>
<comment type="subunit">
    <text evidence="17">Homotetramer.</text>
</comment>
<proteinExistence type="inferred from homology"/>
<keyword evidence="11 18" id="KW-0413">Isomerase</keyword>
<dbReference type="PROSITE" id="PS51383">
    <property type="entry name" value="YJEF_C_3"/>
    <property type="match status" value="1"/>
</dbReference>
<dbReference type="SUPFAM" id="SSF53613">
    <property type="entry name" value="Ribokinase-like"/>
    <property type="match status" value="1"/>
</dbReference>
<comment type="catalytic activity">
    <reaction evidence="16 17 18">
        <text>(6S)-NADPHX + ADP = AMP + phosphate + NADPH + H(+)</text>
        <dbReference type="Rhea" id="RHEA:32235"/>
        <dbReference type="ChEBI" id="CHEBI:15378"/>
        <dbReference type="ChEBI" id="CHEBI:43474"/>
        <dbReference type="ChEBI" id="CHEBI:57783"/>
        <dbReference type="ChEBI" id="CHEBI:64076"/>
        <dbReference type="ChEBI" id="CHEBI:456215"/>
        <dbReference type="ChEBI" id="CHEBI:456216"/>
        <dbReference type="EC" id="4.2.1.136"/>
    </reaction>
</comment>
<keyword evidence="10 17" id="KW-0520">NAD</keyword>
<comment type="function">
    <text evidence="14 18">Bifunctional enzyme that catalyzes the epimerization of the S- and R-forms of NAD(P)HX and the dehydration of the S-form of NAD(P)HX at the expense of ADP, which is converted to AMP. This allows the repair of both epimers of NAD(P)HX, a damaged form of NAD(P)H that is a result of enzymatic or heat-dependent hydration.</text>
</comment>
<evidence type="ECO:0000256" key="14">
    <source>
        <dbReference type="ARBA" id="ARBA00025153"/>
    </source>
</evidence>
<protein>
    <recommendedName>
        <fullName evidence="17">ADP-dependent (S)-NAD(P)H-hydrate dehydratase</fullName>
        <ecNumber evidence="17">4.2.1.136</ecNumber>
    </recommendedName>
    <alternativeName>
        <fullName evidence="17">ADP-dependent NAD(P)HX dehydratase</fullName>
    </alternativeName>
</protein>
<keyword evidence="12 17" id="KW-0456">Lyase</keyword>
<feature type="binding site" evidence="17">
    <location>
        <position position="464"/>
    </location>
    <ligand>
        <name>(6S)-NADPHX</name>
        <dbReference type="ChEBI" id="CHEBI:64076"/>
    </ligand>
</feature>
<keyword evidence="23" id="KW-1185">Reference proteome</keyword>
<feature type="binding site" evidence="17">
    <location>
        <position position="463"/>
    </location>
    <ligand>
        <name>AMP</name>
        <dbReference type="ChEBI" id="CHEBI:456215"/>
    </ligand>
</feature>
<feature type="domain" description="YjeF C-terminal" evidence="20">
    <location>
        <begin position="247"/>
        <end position="555"/>
    </location>
</feature>
<keyword evidence="6 17" id="KW-0547">Nucleotide-binding</keyword>
<evidence type="ECO:0000256" key="19">
    <source>
        <dbReference type="SAM" id="MobiDB-lite"/>
    </source>
</evidence>
<keyword evidence="7 17" id="KW-0067">ATP-binding</keyword>
<dbReference type="HAMAP" id="MF_01965">
    <property type="entry name" value="NADHX_dehydratase"/>
    <property type="match status" value="1"/>
</dbReference>
<evidence type="ECO:0000256" key="8">
    <source>
        <dbReference type="ARBA" id="ARBA00022857"/>
    </source>
</evidence>
<dbReference type="EC" id="4.2.1.136" evidence="17"/>
<dbReference type="Proteomes" id="UP000616114">
    <property type="component" value="Unassembled WGS sequence"/>
</dbReference>
<dbReference type="GO" id="GO:0052856">
    <property type="term" value="F:NAD(P)HX epimerase activity"/>
    <property type="evidence" value="ECO:0007669"/>
    <property type="project" value="UniProtKB-EC"/>
</dbReference>
<evidence type="ECO:0000259" key="20">
    <source>
        <dbReference type="PROSITE" id="PS51383"/>
    </source>
</evidence>
<evidence type="ECO:0000256" key="18">
    <source>
        <dbReference type="PIRNR" id="PIRNR017184"/>
    </source>
</evidence>
<dbReference type="InterPro" id="IPR036652">
    <property type="entry name" value="YjeF_N_dom_sf"/>
</dbReference>
<dbReference type="InterPro" id="IPR030677">
    <property type="entry name" value="Nnr"/>
</dbReference>
<keyword evidence="5 18" id="KW-0479">Metal-binding</keyword>
<dbReference type="InterPro" id="IPR017953">
    <property type="entry name" value="Carbohydrate_kinase_pred_CS"/>
</dbReference>
<feature type="region of interest" description="Disordered" evidence="19">
    <location>
        <begin position="133"/>
        <end position="169"/>
    </location>
</feature>
<evidence type="ECO:0000313" key="23">
    <source>
        <dbReference type="Proteomes" id="UP000616114"/>
    </source>
</evidence>
<dbReference type="Gene3D" id="3.40.50.10260">
    <property type="entry name" value="YjeF N-terminal domain"/>
    <property type="match status" value="1"/>
</dbReference>
<organism evidence="22 23">
    <name type="scientific">Sediminivirga luteola</name>
    <dbReference type="NCBI Taxonomy" id="1774748"/>
    <lineage>
        <taxon>Bacteria</taxon>
        <taxon>Bacillati</taxon>
        <taxon>Actinomycetota</taxon>
        <taxon>Actinomycetes</taxon>
        <taxon>Micrococcales</taxon>
        <taxon>Brevibacteriaceae</taxon>
        <taxon>Sediminivirga</taxon>
    </lineage>
</organism>
<dbReference type="CDD" id="cd01171">
    <property type="entry name" value="YXKO-related"/>
    <property type="match status" value="1"/>
</dbReference>
<dbReference type="SUPFAM" id="SSF64153">
    <property type="entry name" value="YjeF N-terminal domain-like"/>
    <property type="match status" value="2"/>
</dbReference>
<comment type="catalytic activity">
    <reaction evidence="15 17 18">
        <text>(6S)-NADHX + ADP = AMP + phosphate + NADH + H(+)</text>
        <dbReference type="Rhea" id="RHEA:32223"/>
        <dbReference type="ChEBI" id="CHEBI:15378"/>
        <dbReference type="ChEBI" id="CHEBI:43474"/>
        <dbReference type="ChEBI" id="CHEBI:57945"/>
        <dbReference type="ChEBI" id="CHEBI:64074"/>
        <dbReference type="ChEBI" id="CHEBI:456215"/>
        <dbReference type="ChEBI" id="CHEBI:456216"/>
        <dbReference type="EC" id="4.2.1.136"/>
    </reaction>
</comment>
<keyword evidence="9 18" id="KW-0630">Potassium</keyword>
<feature type="binding site" evidence="17">
    <location>
        <begin position="434"/>
        <end position="438"/>
    </location>
    <ligand>
        <name>AMP</name>
        <dbReference type="ChEBI" id="CHEBI:456215"/>
    </ligand>
</feature>
<dbReference type="RefSeq" id="WP_188549927.1">
    <property type="nucleotide sequence ID" value="NZ_BMFY01000004.1"/>
</dbReference>
<dbReference type="GO" id="GO:0110051">
    <property type="term" value="P:metabolite repair"/>
    <property type="evidence" value="ECO:0007669"/>
    <property type="project" value="TreeGrafter"/>
</dbReference>
<evidence type="ECO:0000256" key="3">
    <source>
        <dbReference type="ARBA" id="ARBA00006001"/>
    </source>
</evidence>
<evidence type="ECO:0000256" key="2">
    <source>
        <dbReference type="ARBA" id="ARBA00000909"/>
    </source>
</evidence>
<dbReference type="EMBL" id="BMFY01000004">
    <property type="protein sequence ID" value="GGA10053.1"/>
    <property type="molecule type" value="Genomic_DNA"/>
</dbReference>
<evidence type="ECO:0000256" key="11">
    <source>
        <dbReference type="ARBA" id="ARBA00023235"/>
    </source>
</evidence>
<gene>
    <name evidence="17" type="primary">nnrD</name>
    <name evidence="22" type="ORF">GCM10011333_10950</name>
</gene>
<dbReference type="GO" id="GO:0046872">
    <property type="term" value="F:metal ion binding"/>
    <property type="evidence" value="ECO:0007669"/>
    <property type="project" value="UniProtKB-UniRule"/>
</dbReference>
<evidence type="ECO:0000256" key="9">
    <source>
        <dbReference type="ARBA" id="ARBA00022958"/>
    </source>
</evidence>
<sequence>MRRGYTAADVRAAERPLLDRGLGETLMARAAYALAQVCLRELREHAGGAYGRRAVVLAGPGNNGGDARIAAGHLARAGVGVELVDALALDAADAPALGRRLADAELVVDGVFGTGARPGLPAALASAVAHWREARGQREPGRNTPAADVPAGHRRGPEGTARRRGPRPGTQRVIAVDIPSGVDGTDGTTRSDAADGLPEYIAADVTVTFAEEKAGLLLPPGRVAAGRVEVADIGVEIDTAPDVLSLEPADLAGVWPTPAQTAHKYSRGVLGLLAGSAEYPGAAILTATAALSTGVGMLRVLTAEPARTAVLQACPETVPGEGRVQAWALGPGAPEPERMQAIMHQIAADAAGSTAQDGSARPGSRVPPAVLDAAALDLLDGPLAFPAVLTPHAGELSRLLGRLGEPAAREEIEAAPVRYARRAAELTAAVVLLKGAVTLVAVPSGPVFAQSAGTPWLATAGSGDVLTGIIGAALAAGFLEGASHEDLPRMAELAAAAAEIHGLSAWHHHPDGGSPRRGRELRQGPQLGHEAGHRRPGPVRARDLAWAVRDTLSGLLGA</sequence>
<dbReference type="InterPro" id="IPR029056">
    <property type="entry name" value="Ribokinase-like"/>
</dbReference>
<dbReference type="GO" id="GO:0052855">
    <property type="term" value="F:ADP-dependent NAD(P)H-hydrate dehydratase activity"/>
    <property type="evidence" value="ECO:0007669"/>
    <property type="project" value="UniProtKB-UniRule"/>
</dbReference>
<dbReference type="PIRSF" id="PIRSF017184">
    <property type="entry name" value="Nnr"/>
    <property type="match status" value="1"/>
</dbReference>
<keyword evidence="8 17" id="KW-0521">NADP</keyword>
<evidence type="ECO:0000256" key="10">
    <source>
        <dbReference type="ARBA" id="ARBA00023027"/>
    </source>
</evidence>
<evidence type="ECO:0000256" key="7">
    <source>
        <dbReference type="ARBA" id="ARBA00022840"/>
    </source>
</evidence>
<evidence type="ECO:0000256" key="13">
    <source>
        <dbReference type="ARBA" id="ARBA00023268"/>
    </source>
</evidence>
<dbReference type="InterPro" id="IPR000631">
    <property type="entry name" value="CARKD"/>
</dbReference>